<reference evidence="3" key="1">
    <citation type="submission" date="2021-03" db="EMBL/GenBank/DDBJ databases">
        <authorList>
            <person name="Li Z."/>
            <person name="Yang C."/>
        </authorList>
    </citation>
    <scope>NUCLEOTIDE SEQUENCE</scope>
    <source>
        <strain evidence="3">Dzin_1.0</strain>
        <tissue evidence="3">Leaf</tissue>
    </source>
</reference>
<dbReference type="PROSITE" id="PS51644">
    <property type="entry name" value="HTH_OST"/>
    <property type="match status" value="2"/>
</dbReference>
<reference evidence="3" key="2">
    <citation type="journal article" date="2022" name="Hortic Res">
        <title>The genome of Dioscorea zingiberensis sheds light on the biosynthesis, origin and evolution of the medicinally important diosgenin saponins.</title>
        <authorList>
            <person name="Li Y."/>
            <person name="Tan C."/>
            <person name="Li Z."/>
            <person name="Guo J."/>
            <person name="Li S."/>
            <person name="Chen X."/>
            <person name="Wang C."/>
            <person name="Dai X."/>
            <person name="Yang H."/>
            <person name="Song W."/>
            <person name="Hou L."/>
            <person name="Xu J."/>
            <person name="Tong Z."/>
            <person name="Xu A."/>
            <person name="Yuan X."/>
            <person name="Wang W."/>
            <person name="Yang Q."/>
            <person name="Chen L."/>
            <person name="Sun Z."/>
            <person name="Wang K."/>
            <person name="Pan B."/>
            <person name="Chen J."/>
            <person name="Bao Y."/>
            <person name="Liu F."/>
            <person name="Qi X."/>
            <person name="Gang D.R."/>
            <person name="Wen J."/>
            <person name="Li J."/>
        </authorList>
    </citation>
    <scope>NUCLEOTIDE SEQUENCE</scope>
    <source>
        <strain evidence="3">Dzin_1.0</strain>
    </source>
</reference>
<feature type="compositionally biased region" description="Polar residues" evidence="1">
    <location>
        <begin position="480"/>
        <end position="489"/>
    </location>
</feature>
<feature type="domain" description="HTH OST-type" evidence="2">
    <location>
        <begin position="723"/>
        <end position="797"/>
    </location>
</feature>
<dbReference type="PANTHER" id="PTHR14379">
    <property type="entry name" value="LIMKAIN B LKAP"/>
    <property type="match status" value="1"/>
</dbReference>
<feature type="domain" description="HTH OST-type" evidence="2">
    <location>
        <begin position="261"/>
        <end position="336"/>
    </location>
</feature>
<accession>A0A9D5CNU1</accession>
<feature type="region of interest" description="Disordered" evidence="1">
    <location>
        <begin position="683"/>
        <end position="719"/>
    </location>
</feature>
<dbReference type="AlphaFoldDB" id="A0A9D5CNU1"/>
<gene>
    <name evidence="3" type="ORF">J5N97_012279</name>
</gene>
<feature type="compositionally biased region" description="Basic and acidic residues" evidence="1">
    <location>
        <begin position="490"/>
        <end position="503"/>
    </location>
</feature>
<evidence type="ECO:0000256" key="1">
    <source>
        <dbReference type="SAM" id="MobiDB-lite"/>
    </source>
</evidence>
<feature type="compositionally biased region" description="Low complexity" evidence="1">
    <location>
        <begin position="683"/>
        <end position="695"/>
    </location>
</feature>
<protein>
    <recommendedName>
        <fullName evidence="2">HTH OST-type domain-containing protein</fullName>
    </recommendedName>
</protein>
<dbReference type="EMBL" id="JAGGNH010000003">
    <property type="protein sequence ID" value="KAJ0976805.1"/>
    <property type="molecule type" value="Genomic_DNA"/>
</dbReference>
<feature type="region of interest" description="Disordered" evidence="1">
    <location>
        <begin position="469"/>
        <end position="530"/>
    </location>
</feature>
<evidence type="ECO:0000313" key="4">
    <source>
        <dbReference type="Proteomes" id="UP001085076"/>
    </source>
</evidence>
<organism evidence="3 4">
    <name type="scientific">Dioscorea zingiberensis</name>
    <dbReference type="NCBI Taxonomy" id="325984"/>
    <lineage>
        <taxon>Eukaryota</taxon>
        <taxon>Viridiplantae</taxon>
        <taxon>Streptophyta</taxon>
        <taxon>Embryophyta</taxon>
        <taxon>Tracheophyta</taxon>
        <taxon>Spermatophyta</taxon>
        <taxon>Magnoliopsida</taxon>
        <taxon>Liliopsida</taxon>
        <taxon>Dioscoreales</taxon>
        <taxon>Dioscoreaceae</taxon>
        <taxon>Dioscorea</taxon>
    </lineage>
</organism>
<dbReference type="Pfam" id="PF01936">
    <property type="entry name" value="NYN"/>
    <property type="match status" value="1"/>
</dbReference>
<feature type="compositionally biased region" description="Basic and acidic residues" evidence="1">
    <location>
        <begin position="872"/>
        <end position="884"/>
    </location>
</feature>
<dbReference type="GO" id="GO:0004540">
    <property type="term" value="F:RNA nuclease activity"/>
    <property type="evidence" value="ECO:0007669"/>
    <property type="project" value="InterPro"/>
</dbReference>
<dbReference type="Pfam" id="PF12872">
    <property type="entry name" value="OST-HTH"/>
    <property type="match status" value="2"/>
</dbReference>
<proteinExistence type="predicted"/>
<evidence type="ECO:0000259" key="2">
    <source>
        <dbReference type="PROSITE" id="PS51644"/>
    </source>
</evidence>
<feature type="compositionally biased region" description="Basic and acidic residues" evidence="1">
    <location>
        <begin position="469"/>
        <end position="479"/>
    </location>
</feature>
<dbReference type="Proteomes" id="UP001085076">
    <property type="component" value="Miscellaneous, Linkage group lg03"/>
</dbReference>
<feature type="compositionally biased region" description="Basic and acidic residues" evidence="1">
    <location>
        <begin position="810"/>
        <end position="823"/>
    </location>
</feature>
<name>A0A9D5CNU1_9LILI</name>
<feature type="compositionally biased region" description="Basic and acidic residues" evidence="1">
    <location>
        <begin position="512"/>
        <end position="525"/>
    </location>
</feature>
<dbReference type="CDD" id="cd10910">
    <property type="entry name" value="PIN_limkain_b1_N_like"/>
    <property type="match status" value="1"/>
</dbReference>
<keyword evidence="4" id="KW-1185">Reference proteome</keyword>
<sequence>MKTLALRAPLLRLHPLRPKLIFFYSAAAEDPLHRRRPEGYHSSSLRRQHEEESRSVRVSVWWDFENCGIPCGVNVFRVAQRITSALRSSGIKGPVTINAFGDVAQLSRTTQEALTSTGVCLTHVPNSGKNSSDRFFLADLVYWVSQNPPPMHFFLISGDRDFANILHRLRMSNYNILLASTDSASGILWSSATIMWSWNALVRGEDVVAKHFSHPPDGFYGSWYGHYKGVLDDPFIDMDQIAIAQSEESMEQIADTKPRPIPRALVNRIRQILTWYPEGISLSELRAELRRNHVSMDKDFFGHKKFSHLLSSLTNILKFIPHPSGEGQPLVVGTLRRVVEPVQVTSKPVTEKADGNGDKGRTPTQSINSSSPTIEPLFSPSSMPKETDVSTSASLTTRKALTDPQPISMKPNADLKETSSGTTTTNTSSSQLEHDIFIREGLFRRFWRGLTGSKAEQSNYEGAVVLDSDNKGASHKKEQSQQSSGFSENTHPEDKTIHCRNEPSHSVSSHSLDVRKSTSEDKPLKQSENYVDAPNIRPRFVSRLAIWRKLLLYGAPGPDSSFASIGTSAKDHDSNNPGEHVEALTRARCQPETHDLFSQSRFWDSLELFLLDSKGTDLILKSRTREELVNGLQKESPSVLRGLEECHLHHLVDLLVSEMKWVQESTSRTFPFTLVIPLKKSVSSHSQNSNGLSSLFTNGTSQPKQEQGPDLAKKKKAPSREEILSDCHKLLVELLKENPDGFNMCVFKPAFIQRYGYMLDHQMLGYPKLASLLLIMPGVRLESSFILPAGKFHSDSGSEKLAAAETISHPPEDDGGKTIDLKNKGWSNGEESVWEELGPVSNIGDNTSFSEASLSDVDFTDSEDDAPQFTESEGRHKGDDKDSSLLRILDSWYSSKEGQKEQPQPVDGLVDCSKNNVQNTSDQKALNFSKIKTKHNRKYSFVSDSGDEKVKLVDSILESLKKGGDSRLHS</sequence>
<evidence type="ECO:0000313" key="3">
    <source>
        <dbReference type="EMBL" id="KAJ0976805.1"/>
    </source>
</evidence>
<dbReference type="InterPro" id="IPR041966">
    <property type="entry name" value="LOTUS-like"/>
</dbReference>
<dbReference type="PANTHER" id="PTHR14379:SF6">
    <property type="entry name" value="EMB|CAB71880.1"/>
    <property type="match status" value="1"/>
</dbReference>
<dbReference type="InterPro" id="IPR025605">
    <property type="entry name" value="OST-HTH/LOTUS_dom"/>
</dbReference>
<dbReference type="InterPro" id="IPR024768">
    <property type="entry name" value="Marf1"/>
</dbReference>
<dbReference type="GO" id="GO:0010468">
    <property type="term" value="P:regulation of gene expression"/>
    <property type="evidence" value="ECO:0007669"/>
    <property type="project" value="InterPro"/>
</dbReference>
<dbReference type="GO" id="GO:0005777">
    <property type="term" value="C:peroxisome"/>
    <property type="evidence" value="ECO:0007669"/>
    <property type="project" value="InterPro"/>
</dbReference>
<feature type="region of interest" description="Disordered" evidence="1">
    <location>
        <begin position="343"/>
        <end position="432"/>
    </location>
</feature>
<feature type="region of interest" description="Disordered" evidence="1">
    <location>
        <begin position="798"/>
        <end position="824"/>
    </location>
</feature>
<feature type="compositionally biased region" description="Basic and acidic residues" evidence="1">
    <location>
        <begin position="349"/>
        <end position="361"/>
    </location>
</feature>
<dbReference type="Gene3D" id="3.30.420.610">
    <property type="entry name" value="LOTUS domain-like"/>
    <property type="match status" value="2"/>
</dbReference>
<feature type="compositionally biased region" description="Polar residues" evidence="1">
    <location>
        <begin position="696"/>
        <end position="705"/>
    </location>
</feature>
<dbReference type="InterPro" id="IPR021139">
    <property type="entry name" value="NYN"/>
</dbReference>
<comment type="caution">
    <text evidence="3">The sequence shown here is derived from an EMBL/GenBank/DDBJ whole genome shotgun (WGS) entry which is preliminary data.</text>
</comment>
<feature type="compositionally biased region" description="Low complexity" evidence="1">
    <location>
        <begin position="418"/>
        <end position="430"/>
    </location>
</feature>
<feature type="region of interest" description="Disordered" evidence="1">
    <location>
        <begin position="857"/>
        <end position="916"/>
    </location>
</feature>
<feature type="compositionally biased region" description="Polar residues" evidence="1">
    <location>
        <begin position="362"/>
        <end position="399"/>
    </location>
</feature>
<dbReference type="OrthoDB" id="549353at2759"/>
<dbReference type="CDD" id="cd08824">
    <property type="entry name" value="LOTUS"/>
    <property type="match status" value="1"/>
</dbReference>